<dbReference type="Pfam" id="PF00877">
    <property type="entry name" value="NLPC_P60"/>
    <property type="match status" value="1"/>
</dbReference>
<dbReference type="PROSITE" id="PS51935">
    <property type="entry name" value="NLPC_P60"/>
    <property type="match status" value="1"/>
</dbReference>
<dbReference type="InterPro" id="IPR051794">
    <property type="entry name" value="PG_Endopeptidase_C40"/>
</dbReference>
<dbReference type="Gene3D" id="3.90.1720.10">
    <property type="entry name" value="endopeptidase domain like (from Nostoc punctiforme)"/>
    <property type="match status" value="1"/>
</dbReference>
<dbReference type="Gene3D" id="6.10.250.3150">
    <property type="match status" value="1"/>
</dbReference>
<dbReference type="InterPro" id="IPR038765">
    <property type="entry name" value="Papain-like_cys_pep_sf"/>
</dbReference>
<comment type="caution">
    <text evidence="8">The sequence shown here is derived from an EMBL/GenBank/DDBJ whole genome shotgun (WGS) entry which is preliminary data.</text>
</comment>
<dbReference type="EMBL" id="BMQB01000006">
    <property type="protein sequence ID" value="GGJ98096.1"/>
    <property type="molecule type" value="Genomic_DNA"/>
</dbReference>
<dbReference type="SUPFAM" id="SSF54001">
    <property type="entry name" value="Cysteine proteinases"/>
    <property type="match status" value="1"/>
</dbReference>
<evidence type="ECO:0000256" key="6">
    <source>
        <dbReference type="SAM" id="SignalP"/>
    </source>
</evidence>
<dbReference type="InterPro" id="IPR000064">
    <property type="entry name" value="NLP_P60_dom"/>
</dbReference>
<feature type="signal peptide" evidence="6">
    <location>
        <begin position="1"/>
        <end position="36"/>
    </location>
</feature>
<keyword evidence="2" id="KW-0645">Protease</keyword>
<dbReference type="GO" id="GO:0006508">
    <property type="term" value="P:proteolysis"/>
    <property type="evidence" value="ECO:0007669"/>
    <property type="project" value="UniProtKB-KW"/>
</dbReference>
<evidence type="ECO:0000313" key="8">
    <source>
        <dbReference type="EMBL" id="GGJ98096.1"/>
    </source>
</evidence>
<evidence type="ECO:0000256" key="2">
    <source>
        <dbReference type="ARBA" id="ARBA00022670"/>
    </source>
</evidence>
<name>A0A8J3BEG8_9ACTN</name>
<evidence type="ECO:0000256" key="4">
    <source>
        <dbReference type="ARBA" id="ARBA00022807"/>
    </source>
</evidence>
<reference evidence="8" key="2">
    <citation type="submission" date="2020-09" db="EMBL/GenBank/DDBJ databases">
        <authorList>
            <person name="Sun Q."/>
            <person name="Ohkuma M."/>
        </authorList>
    </citation>
    <scope>NUCLEOTIDE SEQUENCE</scope>
    <source>
        <strain evidence="8">JCM 3090</strain>
    </source>
</reference>
<evidence type="ECO:0000256" key="5">
    <source>
        <dbReference type="SAM" id="Coils"/>
    </source>
</evidence>
<feature type="chain" id="PRO_5035251988" description="NlpC/P60 domain-containing protein" evidence="6">
    <location>
        <begin position="37"/>
        <end position="332"/>
    </location>
</feature>
<dbReference type="GO" id="GO:0008234">
    <property type="term" value="F:cysteine-type peptidase activity"/>
    <property type="evidence" value="ECO:0007669"/>
    <property type="project" value="UniProtKB-KW"/>
</dbReference>
<proteinExistence type="inferred from homology"/>
<dbReference type="PANTHER" id="PTHR47359">
    <property type="entry name" value="PEPTIDOGLYCAN DL-ENDOPEPTIDASE CWLO"/>
    <property type="match status" value="1"/>
</dbReference>
<organism evidence="8 9">
    <name type="scientific">Pilimelia anulata</name>
    <dbReference type="NCBI Taxonomy" id="53371"/>
    <lineage>
        <taxon>Bacteria</taxon>
        <taxon>Bacillati</taxon>
        <taxon>Actinomycetota</taxon>
        <taxon>Actinomycetes</taxon>
        <taxon>Micromonosporales</taxon>
        <taxon>Micromonosporaceae</taxon>
        <taxon>Pilimelia</taxon>
    </lineage>
</organism>
<sequence length="332" mass="36035">MFSPAVTGRRAGRLTLAAALGAALLPLPFATPPASAAAAAPLDLQLRRARHQLDAVVEEYNRIREELDATRAQLADLTPRLAPMREAVEQQRGKVGALAAGAYRIAAGYRVGILLGADDPAQFTDRLIVVTRLADNQQKAVAHLDQANHHYRKAQQALAALAAEQRKKHAQLRAKRVHVQGEIRRLRDLIDDAEARDALRAERRRRADLDVGPPPVVEGPAARAVRFAYGELDKPYALGGDGPRGYDASGFTLAAWRAAGRTLPHSTAGQRSLVPVVQRADLRPGDLVFYHRDLSHVAVYVGSGRIIHSPGYGETVRVDAIGYAEIHSYGRP</sequence>
<accession>A0A8J3BEG8</accession>
<feature type="coiled-coil region" evidence="5">
    <location>
        <begin position="144"/>
        <end position="196"/>
    </location>
</feature>
<evidence type="ECO:0000256" key="3">
    <source>
        <dbReference type="ARBA" id="ARBA00022801"/>
    </source>
</evidence>
<keyword evidence="6" id="KW-0732">Signal</keyword>
<gene>
    <name evidence="8" type="ORF">GCM10010123_30200</name>
</gene>
<evidence type="ECO:0000256" key="1">
    <source>
        <dbReference type="ARBA" id="ARBA00007074"/>
    </source>
</evidence>
<comment type="similarity">
    <text evidence="1">Belongs to the peptidase C40 family.</text>
</comment>
<evidence type="ECO:0000313" key="9">
    <source>
        <dbReference type="Proteomes" id="UP000649739"/>
    </source>
</evidence>
<dbReference type="Proteomes" id="UP000649739">
    <property type="component" value="Unassembled WGS sequence"/>
</dbReference>
<keyword evidence="9" id="KW-1185">Reference proteome</keyword>
<protein>
    <recommendedName>
        <fullName evidence="7">NlpC/P60 domain-containing protein</fullName>
    </recommendedName>
</protein>
<dbReference type="AlphaFoldDB" id="A0A8J3BEG8"/>
<dbReference type="PANTHER" id="PTHR47359:SF3">
    <property type="entry name" value="NLP_P60 DOMAIN-CONTAINING PROTEIN-RELATED"/>
    <property type="match status" value="1"/>
</dbReference>
<feature type="coiled-coil region" evidence="5">
    <location>
        <begin position="46"/>
        <end position="77"/>
    </location>
</feature>
<keyword evidence="5" id="KW-0175">Coiled coil</keyword>
<reference evidence="8" key="1">
    <citation type="journal article" date="2014" name="Int. J. Syst. Evol. Microbiol.">
        <title>Complete genome sequence of Corynebacterium casei LMG S-19264T (=DSM 44701T), isolated from a smear-ripened cheese.</title>
        <authorList>
            <consortium name="US DOE Joint Genome Institute (JGI-PGF)"/>
            <person name="Walter F."/>
            <person name="Albersmeier A."/>
            <person name="Kalinowski J."/>
            <person name="Ruckert C."/>
        </authorList>
    </citation>
    <scope>NUCLEOTIDE SEQUENCE</scope>
    <source>
        <strain evidence="8">JCM 3090</strain>
    </source>
</reference>
<keyword evidence="3" id="KW-0378">Hydrolase</keyword>
<evidence type="ECO:0000259" key="7">
    <source>
        <dbReference type="PROSITE" id="PS51935"/>
    </source>
</evidence>
<feature type="domain" description="NlpC/P60" evidence="7">
    <location>
        <begin position="218"/>
        <end position="332"/>
    </location>
</feature>
<keyword evidence="4" id="KW-0788">Thiol protease</keyword>